<feature type="transmembrane region" description="Helical" evidence="1">
    <location>
        <begin position="12"/>
        <end position="38"/>
    </location>
</feature>
<keyword evidence="1" id="KW-0472">Membrane</keyword>
<evidence type="ECO:0000313" key="3">
    <source>
        <dbReference type="Proteomes" id="UP001156560"/>
    </source>
</evidence>
<dbReference type="RefSeq" id="WP_069536412.1">
    <property type="nucleotide sequence ID" value="NZ_CP114194.1"/>
</dbReference>
<name>A0AA47L5D5_VIBPH</name>
<gene>
    <name evidence="2" type="ORF">O1Q84_10020</name>
</gene>
<dbReference type="AlphaFoldDB" id="A0AA47L5D5"/>
<accession>A0AA47L5D5</accession>
<reference evidence="2" key="1">
    <citation type="submission" date="2022-12" db="EMBL/GenBank/DDBJ databases">
        <title>Vibrio parahaemolyticus become highly virulent by producing novel Tc toxins.</title>
        <authorList>
            <person name="Yang F."/>
            <person name="You Y."/>
            <person name="Lai Q."/>
            <person name="Xu L."/>
            <person name="Li F."/>
        </authorList>
    </citation>
    <scope>NUCLEOTIDE SEQUENCE</scope>
    <source>
        <strain evidence="2">Vp-HL-202005</strain>
    </source>
</reference>
<keyword evidence="1" id="KW-1133">Transmembrane helix</keyword>
<organism evidence="2 3">
    <name type="scientific">Vibrio parahaemolyticus</name>
    <dbReference type="NCBI Taxonomy" id="670"/>
    <lineage>
        <taxon>Bacteria</taxon>
        <taxon>Pseudomonadati</taxon>
        <taxon>Pseudomonadota</taxon>
        <taxon>Gammaproteobacteria</taxon>
        <taxon>Vibrionales</taxon>
        <taxon>Vibrionaceae</taxon>
        <taxon>Vibrio</taxon>
    </lineage>
</organism>
<dbReference type="EMBL" id="CP114194">
    <property type="protein sequence ID" value="WAT89005.1"/>
    <property type="molecule type" value="Genomic_DNA"/>
</dbReference>
<feature type="transmembrane region" description="Helical" evidence="1">
    <location>
        <begin position="58"/>
        <end position="75"/>
    </location>
</feature>
<evidence type="ECO:0000313" key="2">
    <source>
        <dbReference type="EMBL" id="WAT89005.1"/>
    </source>
</evidence>
<sequence>MYRFGLFKPKFYVGLLNYVGVPSIIIYFVFMCVMPWFYGDWDYVHGVWLDWQTLNTGVLAFLSSITAFNISSVAVEKQRQRDFVASRALLPQKLDDLCQYLSESATSLQGAYYHSKNRSKMSEIKVPKLSDAHFETFQECIRHATPEVGDYLAKVLNMLQVHGARLESVCKKPQTNRRYYNTLFFGLAELKVSVDDLFPLARGEEDNISGKVDKESITRALHLLGIYYENTENLESYVNEQVGKISHNKAFKSDS</sequence>
<dbReference type="Proteomes" id="UP001156560">
    <property type="component" value="Chromosome 1"/>
</dbReference>
<proteinExistence type="predicted"/>
<evidence type="ECO:0000256" key="1">
    <source>
        <dbReference type="SAM" id="Phobius"/>
    </source>
</evidence>
<keyword evidence="1" id="KW-0812">Transmembrane</keyword>
<protein>
    <submittedName>
        <fullName evidence="2">Uncharacterized protein</fullName>
    </submittedName>
</protein>